<dbReference type="Gene3D" id="3.30.420.40">
    <property type="match status" value="2"/>
</dbReference>
<dbReference type="eggNOG" id="KOG0680">
    <property type="taxonomic scope" value="Eukaryota"/>
</dbReference>
<organism evidence="2 3">
    <name type="scientific">Thecamonas trahens ATCC 50062</name>
    <dbReference type="NCBI Taxonomy" id="461836"/>
    <lineage>
        <taxon>Eukaryota</taxon>
        <taxon>Apusozoa</taxon>
        <taxon>Apusomonadida</taxon>
        <taxon>Apusomonadidae</taxon>
        <taxon>Thecamonas</taxon>
    </lineage>
</organism>
<evidence type="ECO:0000313" key="3">
    <source>
        <dbReference type="Proteomes" id="UP000054408"/>
    </source>
</evidence>
<evidence type="ECO:0000256" key="1">
    <source>
        <dbReference type="RuleBase" id="RU000487"/>
    </source>
</evidence>
<dbReference type="PANTHER" id="PTHR11937">
    <property type="entry name" value="ACTIN"/>
    <property type="match status" value="1"/>
</dbReference>
<dbReference type="SMART" id="SM00268">
    <property type="entry name" value="ACTIN"/>
    <property type="match status" value="1"/>
</dbReference>
<dbReference type="InterPro" id="IPR004000">
    <property type="entry name" value="Actin"/>
</dbReference>
<dbReference type="SUPFAM" id="SSF53067">
    <property type="entry name" value="Actin-like ATPase domain"/>
    <property type="match status" value="2"/>
</dbReference>
<dbReference type="Proteomes" id="UP000054408">
    <property type="component" value="Unassembled WGS sequence"/>
</dbReference>
<protein>
    <submittedName>
        <fullName evidence="2">Actin family protein</fullName>
    </submittedName>
</protein>
<dbReference type="OrthoDB" id="6220758at2759"/>
<evidence type="ECO:0000313" key="2">
    <source>
        <dbReference type="EMBL" id="KNC54693.1"/>
    </source>
</evidence>
<keyword evidence="3" id="KW-1185">Reference proteome</keyword>
<gene>
    <name evidence="2" type="ORF">AMSG_01544</name>
</gene>
<dbReference type="InterPro" id="IPR043129">
    <property type="entry name" value="ATPase_NBD"/>
</dbReference>
<dbReference type="EMBL" id="GL349438">
    <property type="protein sequence ID" value="KNC54693.1"/>
    <property type="molecule type" value="Genomic_DNA"/>
</dbReference>
<dbReference type="GeneID" id="25561291"/>
<reference evidence="2 3" key="1">
    <citation type="submission" date="2010-05" db="EMBL/GenBank/DDBJ databases">
        <title>The Genome Sequence of Thecamonas trahens ATCC 50062.</title>
        <authorList>
            <consortium name="The Broad Institute Genome Sequencing Platform"/>
            <person name="Russ C."/>
            <person name="Cuomo C."/>
            <person name="Shea T."/>
            <person name="Young S.K."/>
            <person name="Zeng Q."/>
            <person name="Koehrsen M."/>
            <person name="Haas B."/>
            <person name="Borodovsky M."/>
            <person name="Guigo R."/>
            <person name="Alvarado L."/>
            <person name="Berlin A."/>
            <person name="Bochicchio J."/>
            <person name="Borenstein D."/>
            <person name="Chapman S."/>
            <person name="Chen Z."/>
            <person name="Freedman E."/>
            <person name="Gellesch M."/>
            <person name="Goldberg J."/>
            <person name="Griggs A."/>
            <person name="Gujja S."/>
            <person name="Heilman E."/>
            <person name="Heiman D."/>
            <person name="Hepburn T."/>
            <person name="Howarth C."/>
            <person name="Jen D."/>
            <person name="Larson L."/>
            <person name="Mehta T."/>
            <person name="Park D."/>
            <person name="Pearson M."/>
            <person name="Roberts A."/>
            <person name="Saif S."/>
            <person name="Shenoy N."/>
            <person name="Sisk P."/>
            <person name="Stolte C."/>
            <person name="Sykes S."/>
            <person name="Thomson T."/>
            <person name="Walk T."/>
            <person name="White J."/>
            <person name="Yandava C."/>
            <person name="Burger G."/>
            <person name="Gray M.W."/>
            <person name="Holland P.W.H."/>
            <person name="King N."/>
            <person name="Lang F.B.F."/>
            <person name="Roger A.J."/>
            <person name="Ruiz-Trillo I."/>
            <person name="Lander E."/>
            <person name="Nusbaum C."/>
        </authorList>
    </citation>
    <scope>NUCLEOTIDE SEQUENCE [LARGE SCALE GENOMIC DNA]</scope>
    <source>
        <strain evidence="2 3">ATCC 50062</strain>
    </source>
</reference>
<sequence>MAAPSAVAAAQAALDSLGSTATTTLVVDNGGGSIKAGLVGADGTPVMVPNVAAKPHAVRRSYVGAEVAEATNRNRLYLRRPVDRGYVTNWNLETRIWSHVLRDTGADPSASTLLMLMPMFAPPSIAVDAVETLFEDLGFAALALSTPPAMVGRDYMARTGEPGCLVLDAGFSFTHALPFFGGTPVTSAVRRLDLGGKALSNHLAALLSYRTVDLRRDPMLVTHIKETCCTVASDYLSVVKGLSGDGPASPGELRNSLTARYLLPNYTTVREGRMLADSEDDPENMQVLRFALERLSVPELLFHPSDAGLDECGVHELIADAVAATPQLMRIPLYNNIIAVGGSTLFPGFLPRLEADLRPLVEASYDLTLHRPPPQESAIDHAWHAASRFAASPAFSDHIVTQAQFAEEGFSRIESFFLDLAL</sequence>
<name>A0A0L0DTB6_THETB</name>
<dbReference type="AlphaFoldDB" id="A0A0L0DTB6"/>
<dbReference type="OMA" id="FFEEYEC"/>
<proteinExistence type="inferred from homology"/>
<accession>A0A0L0DTB6</accession>
<dbReference type="CDD" id="cd10210">
    <property type="entry name" value="ASKHA_NBD_Arp6"/>
    <property type="match status" value="1"/>
</dbReference>
<dbReference type="Gene3D" id="2.30.36.70">
    <property type="entry name" value="Actin, Chain A, domain 2"/>
    <property type="match status" value="1"/>
</dbReference>
<dbReference type="STRING" id="461836.A0A0L0DTB6"/>
<dbReference type="RefSeq" id="XP_013761595.1">
    <property type="nucleotide sequence ID" value="XM_013906141.1"/>
</dbReference>
<dbReference type="Gene3D" id="3.90.640.10">
    <property type="entry name" value="Actin, Chain A, domain 4"/>
    <property type="match status" value="1"/>
</dbReference>
<dbReference type="Pfam" id="PF00022">
    <property type="entry name" value="Actin"/>
    <property type="match status" value="1"/>
</dbReference>
<comment type="similarity">
    <text evidence="1">Belongs to the actin family.</text>
</comment>